<gene>
    <name evidence="1" type="ORF">QQF64_013937</name>
</gene>
<evidence type="ECO:0000313" key="2">
    <source>
        <dbReference type="Proteomes" id="UP001558613"/>
    </source>
</evidence>
<evidence type="ECO:0000313" key="1">
    <source>
        <dbReference type="EMBL" id="KAL1255876.1"/>
    </source>
</evidence>
<sequence length="87" mass="9713">MRSNRVSYSGTEGELEYLSSRSHAVYERTALLLYADTAVVKFEPDVKMRRSTVIVTHGSGFAKVPLRSRKLCEVSGEEAMQLLSSTQ</sequence>
<dbReference type="Proteomes" id="UP001558613">
    <property type="component" value="Unassembled WGS sequence"/>
</dbReference>
<organism evidence="1 2">
    <name type="scientific">Cirrhinus molitorella</name>
    <name type="common">mud carp</name>
    <dbReference type="NCBI Taxonomy" id="172907"/>
    <lineage>
        <taxon>Eukaryota</taxon>
        <taxon>Metazoa</taxon>
        <taxon>Chordata</taxon>
        <taxon>Craniata</taxon>
        <taxon>Vertebrata</taxon>
        <taxon>Euteleostomi</taxon>
        <taxon>Actinopterygii</taxon>
        <taxon>Neopterygii</taxon>
        <taxon>Teleostei</taxon>
        <taxon>Ostariophysi</taxon>
        <taxon>Cypriniformes</taxon>
        <taxon>Cyprinidae</taxon>
        <taxon>Labeoninae</taxon>
        <taxon>Labeonini</taxon>
        <taxon>Cirrhinus</taxon>
    </lineage>
</organism>
<proteinExistence type="predicted"/>
<dbReference type="EMBL" id="JAYMGO010000019">
    <property type="protein sequence ID" value="KAL1255876.1"/>
    <property type="molecule type" value="Genomic_DNA"/>
</dbReference>
<accession>A0ABR3LSJ7</accession>
<name>A0ABR3LSJ7_9TELE</name>
<reference evidence="1 2" key="1">
    <citation type="submission" date="2023-09" db="EMBL/GenBank/DDBJ databases">
        <authorList>
            <person name="Wang M."/>
        </authorList>
    </citation>
    <scope>NUCLEOTIDE SEQUENCE [LARGE SCALE GENOMIC DNA]</scope>
    <source>
        <strain evidence="1">GT-2023</strain>
        <tissue evidence="1">Liver</tissue>
    </source>
</reference>
<keyword evidence="2" id="KW-1185">Reference proteome</keyword>
<comment type="caution">
    <text evidence="1">The sequence shown here is derived from an EMBL/GenBank/DDBJ whole genome shotgun (WGS) entry which is preliminary data.</text>
</comment>
<protein>
    <submittedName>
        <fullName evidence="1">Uncharacterized protein</fullName>
    </submittedName>
</protein>